<dbReference type="InterPro" id="IPR038765">
    <property type="entry name" value="Papain-like_cys_pep_sf"/>
</dbReference>
<dbReference type="SUPFAM" id="SSF54001">
    <property type="entry name" value="Cysteine proteinases"/>
    <property type="match status" value="1"/>
</dbReference>
<evidence type="ECO:0000259" key="1">
    <source>
        <dbReference type="SMART" id="SM00460"/>
    </source>
</evidence>
<sequence>MSVNKSACLSPKPIFKPLYSDYTASIAQQLLSGISEPVIEIPAQINIQELVHALILQRPQISHFKVLSFKSNASSATQKVQFSTQLLVQPNVTAQCASVLQNTIKSVKQLSKYEQILTVYKQTVVFMNKQNSCPELNGTVQGTVLYGSKSALAASLTLLYFLQQIKINAEVKKTEYEAENRKFNYYHVVVEYGGKKYVLDPGMETYCEGEVLYQWFMLNRTQMKTKKTERHTEIKELSNTYIDYYNTYMLNVNQTNAQERIVQLANKIYKYKTIKIKIENEEIKDSFITDLNIQLIKTAHQKQLKYIHKITKHSQIEDIIQLHYIKEECSITTLENFKSELYEHLTACNKNQIELQIVNYYVHIQKLNRTEQCKYLTKIQLIINDIQAELNNIIKFSYSWKGDYIQLELEIKKQTNSAPIIQLNTQAHRYYQNQIPNRVVFEQIINAAIRLQQHVCIKSIHQFTVENLHLTQKILQMDYPELWYVKLEQFTPINNIICGLELFLIDQQEIKDKNSLLLKSIRPIKQQIINRGLSQVQTEYLIQSALRRTICYKQSSNQNAYDIIGALVQRYCVCQGFACAFKYLCDTFGLKSIVVFGLGLNEPHAWNIIQIDNIYYHVDPTWNGTTNLWFNVNDQLCYKKHIPDQQFVLPQCSSMASNYYALKGNIIRNSQDLINMIINCKTNIQNIVLVECDMQDIINSIQLVQTAVSYVKKTKIVLIDVSIIEEMGLQFTIQEKGLLQTVIQGPGKYLLKANIEQFKALLETLDYQKVKFSEQGDYIEAEIM</sequence>
<gene>
    <name evidence="2" type="ORF">HINF_LOCUS6690</name>
</gene>
<protein>
    <submittedName>
        <fullName evidence="2">Transglutaminase-like_superfamily protein</fullName>
    </submittedName>
</protein>
<dbReference type="Proteomes" id="UP001642409">
    <property type="component" value="Unassembled WGS sequence"/>
</dbReference>
<dbReference type="InterPro" id="IPR002931">
    <property type="entry name" value="Transglutaminase-like"/>
</dbReference>
<dbReference type="EMBL" id="CAXDID020000013">
    <property type="protein sequence ID" value="CAL5981507.1"/>
    <property type="molecule type" value="Genomic_DNA"/>
</dbReference>
<feature type="domain" description="Transglutaminase-like" evidence="1">
    <location>
        <begin position="566"/>
        <end position="622"/>
    </location>
</feature>
<evidence type="ECO:0000313" key="3">
    <source>
        <dbReference type="Proteomes" id="UP001642409"/>
    </source>
</evidence>
<proteinExistence type="predicted"/>
<dbReference type="Gene3D" id="3.10.620.30">
    <property type="match status" value="1"/>
</dbReference>
<organism evidence="2 3">
    <name type="scientific">Hexamita inflata</name>
    <dbReference type="NCBI Taxonomy" id="28002"/>
    <lineage>
        <taxon>Eukaryota</taxon>
        <taxon>Metamonada</taxon>
        <taxon>Diplomonadida</taxon>
        <taxon>Hexamitidae</taxon>
        <taxon>Hexamitinae</taxon>
        <taxon>Hexamita</taxon>
    </lineage>
</organism>
<evidence type="ECO:0000313" key="2">
    <source>
        <dbReference type="EMBL" id="CAL5981507.1"/>
    </source>
</evidence>
<dbReference type="SMART" id="SM00460">
    <property type="entry name" value="TGc"/>
    <property type="match status" value="1"/>
</dbReference>
<reference evidence="2 3" key="1">
    <citation type="submission" date="2024-07" db="EMBL/GenBank/DDBJ databases">
        <authorList>
            <person name="Akdeniz Z."/>
        </authorList>
    </citation>
    <scope>NUCLEOTIDE SEQUENCE [LARGE SCALE GENOMIC DNA]</scope>
</reference>
<keyword evidence="3" id="KW-1185">Reference proteome</keyword>
<accession>A0ABP1GXP8</accession>
<comment type="caution">
    <text evidence="2">The sequence shown here is derived from an EMBL/GenBank/DDBJ whole genome shotgun (WGS) entry which is preliminary data.</text>
</comment>
<name>A0ABP1GXP8_9EUKA</name>